<evidence type="ECO:0000256" key="2">
    <source>
        <dbReference type="ARBA" id="ARBA00022490"/>
    </source>
</evidence>
<evidence type="ECO:0000256" key="4">
    <source>
        <dbReference type="ARBA" id="ARBA00023125"/>
    </source>
</evidence>
<evidence type="ECO:0000256" key="5">
    <source>
        <dbReference type="ARBA" id="ARBA00023163"/>
    </source>
</evidence>
<dbReference type="Pfam" id="PF01709">
    <property type="entry name" value="Transcrip_reg"/>
    <property type="match status" value="1"/>
</dbReference>
<dbReference type="NCBIfam" id="NF001030">
    <property type="entry name" value="PRK00110.1"/>
    <property type="match status" value="1"/>
</dbReference>
<evidence type="ECO:0000256" key="6">
    <source>
        <dbReference type="HAMAP-Rule" id="MF_00693"/>
    </source>
</evidence>
<dbReference type="NCBIfam" id="TIGR01033">
    <property type="entry name" value="YebC/PmpR family DNA-binding transcriptional regulator"/>
    <property type="match status" value="1"/>
</dbReference>
<dbReference type="InterPro" id="IPR049083">
    <property type="entry name" value="TACO1_YebC_N"/>
</dbReference>
<dbReference type="PANTHER" id="PTHR12532">
    <property type="entry name" value="TRANSLATIONAL ACTIVATOR OF CYTOCHROME C OXIDASE 1"/>
    <property type="match status" value="1"/>
</dbReference>
<dbReference type="InterPro" id="IPR029072">
    <property type="entry name" value="YebC-like"/>
</dbReference>
<evidence type="ECO:0000256" key="1">
    <source>
        <dbReference type="ARBA" id="ARBA00008724"/>
    </source>
</evidence>
<feature type="domain" description="TACO1/YebC-like N-terminal" evidence="8">
    <location>
        <begin position="5"/>
        <end position="77"/>
    </location>
</feature>
<dbReference type="EMBL" id="MFDM01000020">
    <property type="protein sequence ID" value="OGE42828.1"/>
    <property type="molecule type" value="Genomic_DNA"/>
</dbReference>
<evidence type="ECO:0000313" key="10">
    <source>
        <dbReference type="Proteomes" id="UP000178565"/>
    </source>
</evidence>
<evidence type="ECO:0000256" key="3">
    <source>
        <dbReference type="ARBA" id="ARBA00023015"/>
    </source>
</evidence>
<accession>A0A1F5KPI5</accession>
<dbReference type="Proteomes" id="UP000178565">
    <property type="component" value="Unassembled WGS sequence"/>
</dbReference>
<dbReference type="AlphaFoldDB" id="A0A1F5KPI5"/>
<protein>
    <recommendedName>
        <fullName evidence="6">Probable transcriptional regulatory protein A3B45_01140</fullName>
    </recommendedName>
</protein>
<comment type="similarity">
    <text evidence="1 6">Belongs to the TACO1 family.</text>
</comment>
<keyword evidence="3 6" id="KW-0805">Transcription regulation</keyword>
<sequence length="255" mass="28035">MSGHSKWSTIKRSKGAADIKRGLTFTKVANAITITVKQGGSGDVNSNPRLRAILEEAKAANMPKENVQRAIDRGLGKLPGQNVEKIVFEGFGPAKVAFLVEGVTDNKLRTLQEVKNIFERSGGHLAGQGSVSYMFARKGEIRVRGQGAPEGEGNSEQEMLELIDLGAEDVEDFKENGMRKYLVYVQSPELNTMSTKLTQAGYGVESQELIYKPTVLVEIKDKQSAEKVLDFAGKLEELDDIQKVYANFDIPEELI</sequence>
<feature type="domain" description="TACO1/YebC-like second and third" evidence="7">
    <location>
        <begin position="84"/>
        <end position="248"/>
    </location>
</feature>
<dbReference type="NCBIfam" id="NF009044">
    <property type="entry name" value="PRK12378.1"/>
    <property type="match status" value="1"/>
</dbReference>
<gene>
    <name evidence="9" type="ORF">A3B45_01140</name>
</gene>
<dbReference type="SUPFAM" id="SSF75625">
    <property type="entry name" value="YebC-like"/>
    <property type="match status" value="1"/>
</dbReference>
<dbReference type="GO" id="GO:0003677">
    <property type="term" value="F:DNA binding"/>
    <property type="evidence" value="ECO:0007669"/>
    <property type="project" value="UniProtKB-UniRule"/>
</dbReference>
<dbReference type="Pfam" id="PF20772">
    <property type="entry name" value="TACO1_YebC_N"/>
    <property type="match status" value="1"/>
</dbReference>
<dbReference type="Gene3D" id="3.30.70.980">
    <property type="match status" value="2"/>
</dbReference>
<dbReference type="InterPro" id="IPR048300">
    <property type="entry name" value="TACO1_YebC-like_2nd/3rd_dom"/>
</dbReference>
<evidence type="ECO:0000313" key="9">
    <source>
        <dbReference type="EMBL" id="OGE42828.1"/>
    </source>
</evidence>
<organism evidence="9 10">
    <name type="scientific">Candidatus Daviesbacteria bacterium RIFCSPLOWO2_01_FULL_39_12</name>
    <dbReference type="NCBI Taxonomy" id="1797785"/>
    <lineage>
        <taxon>Bacteria</taxon>
        <taxon>Candidatus Daviesiibacteriota</taxon>
    </lineage>
</organism>
<dbReference type="PANTHER" id="PTHR12532:SF6">
    <property type="entry name" value="TRANSCRIPTIONAL REGULATORY PROTEIN YEBC-RELATED"/>
    <property type="match status" value="1"/>
</dbReference>
<dbReference type="Gene3D" id="1.10.10.200">
    <property type="match status" value="1"/>
</dbReference>
<reference evidence="9 10" key="1">
    <citation type="journal article" date="2016" name="Nat. Commun.">
        <title>Thousands of microbial genomes shed light on interconnected biogeochemical processes in an aquifer system.</title>
        <authorList>
            <person name="Anantharaman K."/>
            <person name="Brown C.T."/>
            <person name="Hug L.A."/>
            <person name="Sharon I."/>
            <person name="Castelle C.J."/>
            <person name="Probst A.J."/>
            <person name="Thomas B.C."/>
            <person name="Singh A."/>
            <person name="Wilkins M.J."/>
            <person name="Karaoz U."/>
            <person name="Brodie E.L."/>
            <person name="Williams K.H."/>
            <person name="Hubbard S.S."/>
            <person name="Banfield J.F."/>
        </authorList>
    </citation>
    <scope>NUCLEOTIDE SEQUENCE [LARGE SCALE GENOMIC DNA]</scope>
</reference>
<dbReference type="InterPro" id="IPR026564">
    <property type="entry name" value="Transcrip_reg_TACO1-like_dom3"/>
</dbReference>
<dbReference type="STRING" id="1797785.A3B45_01140"/>
<evidence type="ECO:0000259" key="8">
    <source>
        <dbReference type="Pfam" id="PF20772"/>
    </source>
</evidence>
<dbReference type="GO" id="GO:0005829">
    <property type="term" value="C:cytosol"/>
    <property type="evidence" value="ECO:0007669"/>
    <property type="project" value="TreeGrafter"/>
</dbReference>
<proteinExistence type="inferred from homology"/>
<dbReference type="FunFam" id="1.10.10.200:FF:000002">
    <property type="entry name" value="Probable transcriptional regulatory protein CLM62_37755"/>
    <property type="match status" value="1"/>
</dbReference>
<comment type="caution">
    <text evidence="9">The sequence shown here is derived from an EMBL/GenBank/DDBJ whole genome shotgun (WGS) entry which is preliminary data.</text>
</comment>
<keyword evidence="4 6" id="KW-0238">DNA-binding</keyword>
<dbReference type="InterPro" id="IPR002876">
    <property type="entry name" value="Transcrip_reg_TACO1-like"/>
</dbReference>
<dbReference type="GO" id="GO:0006355">
    <property type="term" value="P:regulation of DNA-templated transcription"/>
    <property type="evidence" value="ECO:0007669"/>
    <property type="project" value="UniProtKB-UniRule"/>
</dbReference>
<dbReference type="HAMAP" id="MF_00693">
    <property type="entry name" value="Transcrip_reg_TACO1"/>
    <property type="match status" value="1"/>
</dbReference>
<comment type="subcellular location">
    <subcellularLocation>
        <location evidence="6">Cytoplasm</location>
    </subcellularLocation>
</comment>
<keyword evidence="5 6" id="KW-0804">Transcription</keyword>
<evidence type="ECO:0000259" key="7">
    <source>
        <dbReference type="Pfam" id="PF01709"/>
    </source>
</evidence>
<name>A0A1F5KPI5_9BACT</name>
<keyword evidence="2 6" id="KW-0963">Cytoplasm</keyword>
<dbReference type="InterPro" id="IPR017856">
    <property type="entry name" value="Integrase-like_N"/>
</dbReference>